<evidence type="ECO:0000259" key="10">
    <source>
        <dbReference type="Pfam" id="PF00793"/>
    </source>
</evidence>
<dbReference type="SUPFAM" id="SSF51569">
    <property type="entry name" value="Aldolase"/>
    <property type="match status" value="1"/>
</dbReference>
<dbReference type="NCBIfam" id="TIGR01362">
    <property type="entry name" value="KDO8P_synth"/>
    <property type="match status" value="1"/>
</dbReference>
<dbReference type="KEGG" id="lsf:I8J32_009430"/>
<evidence type="ECO:0000256" key="2">
    <source>
        <dbReference type="ARBA" id="ARBA00004756"/>
    </source>
</evidence>
<keyword evidence="6 9" id="KW-0808">Transferase</keyword>
<evidence type="ECO:0000256" key="4">
    <source>
        <dbReference type="ARBA" id="ARBA00010499"/>
    </source>
</evidence>
<keyword evidence="7 9" id="KW-0448">Lipopolysaccharide biosynthesis</keyword>
<evidence type="ECO:0000256" key="8">
    <source>
        <dbReference type="ARBA" id="ARBA00049112"/>
    </source>
</evidence>
<sequence length="304" mass="33145">MKLCGFEIGLDQPFFLIAGPCVIESMQLQLDTAGTLKEITSELGIPFIFKSSFDKANRTSVSGFRGPGLEEGLKVLSEVKRQLGLPVLTDVHEYTPMNEVAAVVDVLQTPAFLCRQTDFIQNVARAGKPVNIKKGQFLSPWEMKHVADKALATGNRDIMVCERGASFGYNNLVSDMRSLSVMRDTGCPVVFDATHSVQLPGGAGGKSGGQREFVPVLSRAAMAVGISGIFMETHPRPEEALSDGPNAWPLPKMRALLETLMELDRVTKKNGFLWSRREPPSRGPLLLAARRAGAGLGIRTIRRH</sequence>
<dbReference type="EMBL" id="CP071518">
    <property type="protein sequence ID" value="QSX77030.1"/>
    <property type="molecule type" value="Genomic_DNA"/>
</dbReference>
<gene>
    <name evidence="9 11" type="primary">kdsA</name>
    <name evidence="11" type="ORF">I8J32_009430</name>
</gene>
<keyword evidence="12" id="KW-1185">Reference proteome</keyword>
<reference evidence="11 12" key="1">
    <citation type="submission" date="2021-03" db="EMBL/GenBank/DDBJ databases">
        <title>Lysobacter sp. nov. isolated from soil of gangwondo yeongwol, south Korea.</title>
        <authorList>
            <person name="Kim K.R."/>
            <person name="Kim K.H."/>
            <person name="Jeon C.O."/>
        </authorList>
    </citation>
    <scope>NUCLEOTIDE SEQUENCE [LARGE SCALE GENOMIC DNA]</scope>
    <source>
        <strain evidence="11 12">R19</strain>
    </source>
</reference>
<evidence type="ECO:0000313" key="12">
    <source>
        <dbReference type="Proteomes" id="UP000639274"/>
    </source>
</evidence>
<dbReference type="GO" id="GO:0005737">
    <property type="term" value="C:cytoplasm"/>
    <property type="evidence" value="ECO:0007669"/>
    <property type="project" value="UniProtKB-SubCell"/>
</dbReference>
<comment type="catalytic activity">
    <reaction evidence="8 9">
        <text>D-arabinose 5-phosphate + phosphoenolpyruvate + H2O = 3-deoxy-alpha-D-manno-2-octulosonate-8-phosphate + phosphate</text>
        <dbReference type="Rhea" id="RHEA:14053"/>
        <dbReference type="ChEBI" id="CHEBI:15377"/>
        <dbReference type="ChEBI" id="CHEBI:43474"/>
        <dbReference type="ChEBI" id="CHEBI:57693"/>
        <dbReference type="ChEBI" id="CHEBI:58702"/>
        <dbReference type="ChEBI" id="CHEBI:85985"/>
        <dbReference type="EC" id="2.5.1.55"/>
    </reaction>
</comment>
<organism evidence="11 12">
    <name type="scientific">Agrilutibacter solisilvae</name>
    <dbReference type="NCBI Taxonomy" id="2763317"/>
    <lineage>
        <taxon>Bacteria</taxon>
        <taxon>Pseudomonadati</taxon>
        <taxon>Pseudomonadota</taxon>
        <taxon>Gammaproteobacteria</taxon>
        <taxon>Lysobacterales</taxon>
        <taxon>Lysobacteraceae</taxon>
        <taxon>Agrilutibacter</taxon>
    </lineage>
</organism>
<dbReference type="AlphaFoldDB" id="A0A974XY01"/>
<comment type="pathway">
    <text evidence="2">Bacterial outer membrane biogenesis; lipopolysaccharide biosynthesis.</text>
</comment>
<evidence type="ECO:0000256" key="7">
    <source>
        <dbReference type="ARBA" id="ARBA00022985"/>
    </source>
</evidence>
<name>A0A974XY01_9GAMM</name>
<comment type="similarity">
    <text evidence="4 9">Belongs to the KdsA family.</text>
</comment>
<dbReference type="EC" id="2.5.1.55" evidence="9"/>
<dbReference type="InterPro" id="IPR013785">
    <property type="entry name" value="Aldolase_TIM"/>
</dbReference>
<dbReference type="Gene3D" id="3.20.20.70">
    <property type="entry name" value="Aldolase class I"/>
    <property type="match status" value="1"/>
</dbReference>
<dbReference type="InterPro" id="IPR006218">
    <property type="entry name" value="DAHP1/KDSA"/>
</dbReference>
<evidence type="ECO:0000256" key="1">
    <source>
        <dbReference type="ARBA" id="ARBA00004496"/>
    </source>
</evidence>
<comment type="pathway">
    <text evidence="3 9">Carbohydrate biosynthesis; 3-deoxy-D-manno-octulosonate biosynthesis; 3-deoxy-D-manno-octulosonate from D-ribulose 5-phosphate: step 2/3.</text>
</comment>
<dbReference type="PANTHER" id="PTHR21057">
    <property type="entry name" value="PHOSPHO-2-DEHYDRO-3-DEOXYHEPTONATE ALDOLASE"/>
    <property type="match status" value="1"/>
</dbReference>
<evidence type="ECO:0000256" key="9">
    <source>
        <dbReference type="HAMAP-Rule" id="MF_00056"/>
    </source>
</evidence>
<dbReference type="GO" id="GO:0019294">
    <property type="term" value="P:keto-3-deoxy-D-manno-octulosonic acid biosynthetic process"/>
    <property type="evidence" value="ECO:0007669"/>
    <property type="project" value="UniProtKB-UniRule"/>
</dbReference>
<accession>A0A974XY01</accession>
<comment type="subcellular location">
    <subcellularLocation>
        <location evidence="1 9">Cytoplasm</location>
    </subcellularLocation>
</comment>
<dbReference type="HAMAP" id="MF_00056">
    <property type="entry name" value="KDO8P_synth"/>
    <property type="match status" value="1"/>
</dbReference>
<evidence type="ECO:0000256" key="3">
    <source>
        <dbReference type="ARBA" id="ARBA00004845"/>
    </source>
</evidence>
<dbReference type="InterPro" id="IPR006269">
    <property type="entry name" value="KDO8P_synthase"/>
</dbReference>
<feature type="domain" description="DAHP synthetase I/KDSA" evidence="10">
    <location>
        <begin position="7"/>
        <end position="266"/>
    </location>
</feature>
<dbReference type="GO" id="GO:0008676">
    <property type="term" value="F:3-deoxy-8-phosphooctulonate synthase activity"/>
    <property type="evidence" value="ECO:0007669"/>
    <property type="project" value="UniProtKB-UniRule"/>
</dbReference>
<keyword evidence="5 9" id="KW-0963">Cytoplasm</keyword>
<dbReference type="Proteomes" id="UP000639274">
    <property type="component" value="Chromosome"/>
</dbReference>
<dbReference type="NCBIfam" id="NF003543">
    <property type="entry name" value="PRK05198.1"/>
    <property type="match status" value="1"/>
</dbReference>
<evidence type="ECO:0000256" key="5">
    <source>
        <dbReference type="ARBA" id="ARBA00022490"/>
    </source>
</evidence>
<proteinExistence type="inferred from homology"/>
<dbReference type="Pfam" id="PF00793">
    <property type="entry name" value="DAHP_synth_1"/>
    <property type="match status" value="1"/>
</dbReference>
<evidence type="ECO:0000313" key="11">
    <source>
        <dbReference type="EMBL" id="QSX77030.1"/>
    </source>
</evidence>
<evidence type="ECO:0000256" key="6">
    <source>
        <dbReference type="ARBA" id="ARBA00022679"/>
    </source>
</evidence>
<protein>
    <recommendedName>
        <fullName evidence="9">2-dehydro-3-deoxyphosphooctonate aldolase</fullName>
        <ecNumber evidence="9">2.5.1.55</ecNumber>
    </recommendedName>
    <alternativeName>
        <fullName evidence="9">3-deoxy-D-manno-octulosonic acid 8-phosphate synthase</fullName>
    </alternativeName>
    <alternativeName>
        <fullName evidence="9">KDO-8-phosphate synthase</fullName>
        <shortName evidence="9">KDO 8-P synthase</shortName>
        <shortName evidence="9">KDOPS</shortName>
    </alternativeName>
    <alternativeName>
        <fullName evidence="9">Phospho-2-dehydro-3-deoxyoctonate aldolase</fullName>
    </alternativeName>
</protein>